<comment type="subcellular location">
    <subcellularLocation>
        <location evidence="1">Cell membrane</location>
        <topology evidence="1">Multi-pass membrane protein</topology>
    </subcellularLocation>
</comment>
<dbReference type="GO" id="GO:0005886">
    <property type="term" value="C:plasma membrane"/>
    <property type="evidence" value="ECO:0007669"/>
    <property type="project" value="UniProtKB-SubCell"/>
</dbReference>
<keyword evidence="10" id="KW-1185">Reference proteome</keyword>
<comment type="caution">
    <text evidence="9">The sequence shown here is derived from an EMBL/GenBank/DDBJ whole genome shotgun (WGS) entry which is preliminary data.</text>
</comment>
<feature type="transmembrane region" description="Helical" evidence="7">
    <location>
        <begin position="129"/>
        <end position="151"/>
    </location>
</feature>
<keyword evidence="5 7" id="KW-1133">Transmembrane helix</keyword>
<keyword evidence="3" id="KW-1003">Cell membrane</keyword>
<evidence type="ECO:0000256" key="6">
    <source>
        <dbReference type="ARBA" id="ARBA00023136"/>
    </source>
</evidence>
<evidence type="ECO:0000256" key="2">
    <source>
        <dbReference type="ARBA" id="ARBA00007755"/>
    </source>
</evidence>
<feature type="domain" description="CstA N-terminal" evidence="8">
    <location>
        <begin position="4"/>
        <end position="351"/>
    </location>
</feature>
<feature type="transmembrane region" description="Helical" evidence="7">
    <location>
        <begin position="290"/>
        <end position="308"/>
    </location>
</feature>
<feature type="transmembrane region" description="Helical" evidence="7">
    <location>
        <begin position="371"/>
        <end position="396"/>
    </location>
</feature>
<feature type="transmembrane region" description="Helical" evidence="7">
    <location>
        <begin position="480"/>
        <end position="499"/>
    </location>
</feature>
<organism evidence="9 10">
    <name type="scientific">Phaeovibrio sulfidiphilus</name>
    <dbReference type="NCBI Taxonomy" id="1220600"/>
    <lineage>
        <taxon>Bacteria</taxon>
        <taxon>Pseudomonadati</taxon>
        <taxon>Pseudomonadota</taxon>
        <taxon>Alphaproteobacteria</taxon>
        <taxon>Rhodospirillales</taxon>
        <taxon>Rhodospirillaceae</taxon>
        <taxon>Phaeovibrio</taxon>
    </lineage>
</organism>
<keyword evidence="6 7" id="KW-0472">Membrane</keyword>
<feature type="transmembrane region" description="Helical" evidence="7">
    <location>
        <begin position="417"/>
        <end position="434"/>
    </location>
</feature>
<dbReference type="PANTHER" id="PTHR30252:SF0">
    <property type="entry name" value="PEPTIDE TRANSPORTER CSTA"/>
    <property type="match status" value="1"/>
</dbReference>
<feature type="transmembrane region" description="Helical" evidence="7">
    <location>
        <begin position="157"/>
        <end position="178"/>
    </location>
</feature>
<protein>
    <submittedName>
        <fullName evidence="9">Carbon starvation protein A</fullName>
    </submittedName>
</protein>
<dbReference type="EMBL" id="JACZHT010000003">
    <property type="protein sequence ID" value="MBE1237188.1"/>
    <property type="molecule type" value="Genomic_DNA"/>
</dbReference>
<evidence type="ECO:0000256" key="3">
    <source>
        <dbReference type="ARBA" id="ARBA00022475"/>
    </source>
</evidence>
<evidence type="ECO:0000313" key="10">
    <source>
        <dbReference type="Proteomes" id="UP000631034"/>
    </source>
</evidence>
<feature type="domain" description="CstA N-terminal" evidence="8">
    <location>
        <begin position="357"/>
        <end position="495"/>
    </location>
</feature>
<dbReference type="GO" id="GO:0009267">
    <property type="term" value="P:cellular response to starvation"/>
    <property type="evidence" value="ECO:0007669"/>
    <property type="project" value="InterPro"/>
</dbReference>
<feature type="transmembrane region" description="Helical" evidence="7">
    <location>
        <begin position="511"/>
        <end position="529"/>
    </location>
</feature>
<evidence type="ECO:0000256" key="7">
    <source>
        <dbReference type="SAM" id="Phobius"/>
    </source>
</evidence>
<dbReference type="InterPro" id="IPR051605">
    <property type="entry name" value="CstA"/>
</dbReference>
<comment type="similarity">
    <text evidence="2">Belongs to the peptide transporter carbon starvation (CstA) (TC 2.A.114) family.</text>
</comment>
<accession>A0A8J7CCE2</accession>
<dbReference type="PANTHER" id="PTHR30252">
    <property type="entry name" value="INNER MEMBRANE PEPTIDE TRANSPORTER"/>
    <property type="match status" value="1"/>
</dbReference>
<name>A0A8J7CCE2_9PROT</name>
<evidence type="ECO:0000313" key="9">
    <source>
        <dbReference type="EMBL" id="MBE1237188.1"/>
    </source>
</evidence>
<keyword evidence="4 7" id="KW-0812">Transmembrane</keyword>
<feature type="transmembrane region" description="Helical" evidence="7">
    <location>
        <begin position="249"/>
        <end position="270"/>
    </location>
</feature>
<proteinExistence type="inferred from homology"/>
<dbReference type="AlphaFoldDB" id="A0A8J7CCE2"/>
<feature type="transmembrane region" description="Helical" evidence="7">
    <location>
        <begin position="185"/>
        <end position="207"/>
    </location>
</feature>
<feature type="transmembrane region" description="Helical" evidence="7">
    <location>
        <begin position="6"/>
        <end position="25"/>
    </location>
</feature>
<gene>
    <name evidence="9" type="ORF">IHV25_05945</name>
</gene>
<sequence>MLAVLFIGAVVFFLASYRYYGRFLARTLGIDDRRKTPSETQYDGVDYVPTHPAILLGHHFSSIAGAGPIIGPITAAAWFGWAPAYLWCLVGSAFMGGPHDTGSLVASIRHQGHSIGTVVRKWIGERGQILFQTFSILTLILIVAVFLQLAADTMAKSSLVAFSATVFMVAALVFGLAVYRLGLSFVVSTVVLVPVVFGSCYLGYAYPAITEPFTFSLDTWKLILIGYILAASLLPVWLLLQPRDYLSSFFLYFAVGIGTVGMLAGSFMGVETTLPAFMDPVSEAPDGSKRYLWPMLFVVVACGAISGFHSMVGSGTSSKQLRRESDALVIGYGSMLLEGMVAVIAIGTVMIAGDVLSRGPIATFSEGFGRFAGLMGMSPVLGAAMGALAINVFILTTLDTATRLTRYQIQEFSGHRISKYSATLIAVGAAMLLLMSKSGDTPVWEIIWPVFGAANQLVAALALLGVGVWAKKALKVDNTFLMVPMGFMLVTTVTALGFLIRQELVSDTPNWALFGVSLTLVILAVLMVYESLRALGTGAAAAGEAPPR</sequence>
<dbReference type="Pfam" id="PF02554">
    <property type="entry name" value="CstA"/>
    <property type="match status" value="2"/>
</dbReference>
<feature type="transmembrane region" description="Helical" evidence="7">
    <location>
        <begin position="219"/>
        <end position="240"/>
    </location>
</feature>
<feature type="transmembrane region" description="Helical" evidence="7">
    <location>
        <begin position="446"/>
        <end position="468"/>
    </location>
</feature>
<evidence type="ECO:0000259" key="8">
    <source>
        <dbReference type="Pfam" id="PF02554"/>
    </source>
</evidence>
<evidence type="ECO:0000256" key="1">
    <source>
        <dbReference type="ARBA" id="ARBA00004651"/>
    </source>
</evidence>
<dbReference type="InterPro" id="IPR003706">
    <property type="entry name" value="CstA_N"/>
</dbReference>
<dbReference type="Proteomes" id="UP000631034">
    <property type="component" value="Unassembled WGS sequence"/>
</dbReference>
<evidence type="ECO:0000256" key="5">
    <source>
        <dbReference type="ARBA" id="ARBA00022989"/>
    </source>
</evidence>
<evidence type="ECO:0000256" key="4">
    <source>
        <dbReference type="ARBA" id="ARBA00022692"/>
    </source>
</evidence>
<reference evidence="9" key="1">
    <citation type="submission" date="2020-10" db="EMBL/GenBank/DDBJ databases">
        <title>Genome sequence of the unusual species of purple photosynthetic bacteria, Phaeovibrio sulfidiphilus DSM 23193, type strain.</title>
        <authorList>
            <person name="Kyndt J.A."/>
            <person name="Meyer T.E."/>
        </authorList>
    </citation>
    <scope>NUCLEOTIDE SEQUENCE</scope>
    <source>
        <strain evidence="9">DSM 23193</strain>
    </source>
</reference>
<dbReference type="RefSeq" id="WP_192534188.1">
    <property type="nucleotide sequence ID" value="NZ_JACZHT010000003.1"/>
</dbReference>
<feature type="transmembrane region" description="Helical" evidence="7">
    <location>
        <begin position="329"/>
        <end position="351"/>
    </location>
</feature>